<evidence type="ECO:0000313" key="3">
    <source>
        <dbReference type="Proteomes" id="UP000001072"/>
    </source>
</evidence>
<dbReference type="Pfam" id="PF20231">
    <property type="entry name" value="DUF6589"/>
    <property type="match status" value="1"/>
</dbReference>
<dbReference type="KEGG" id="mlr:MELLADRAFT_68221"/>
<dbReference type="GeneID" id="18930994"/>
<keyword evidence="3" id="KW-1185">Reference proteome</keyword>
<evidence type="ECO:0000313" key="2">
    <source>
        <dbReference type="EMBL" id="EGF99852.1"/>
    </source>
</evidence>
<dbReference type="InParanoid" id="F4S609"/>
<protein>
    <recommendedName>
        <fullName evidence="1">DUF6589 domain-containing protein</fullName>
    </recommendedName>
</protein>
<dbReference type="Proteomes" id="UP000001072">
    <property type="component" value="Unassembled WGS sequence"/>
</dbReference>
<proteinExistence type="predicted"/>
<feature type="domain" description="DUF6589" evidence="1">
    <location>
        <begin position="232"/>
        <end position="346"/>
    </location>
</feature>
<accession>F4S609</accession>
<dbReference type="EMBL" id="GL883153">
    <property type="protein sequence ID" value="EGF99852.1"/>
    <property type="molecule type" value="Genomic_DNA"/>
</dbReference>
<reference evidence="3" key="1">
    <citation type="journal article" date="2011" name="Proc. Natl. Acad. Sci. U.S.A.">
        <title>Obligate biotrophy features unraveled by the genomic analysis of rust fungi.</title>
        <authorList>
            <person name="Duplessis S."/>
            <person name="Cuomo C.A."/>
            <person name="Lin Y.-C."/>
            <person name="Aerts A."/>
            <person name="Tisserant E."/>
            <person name="Veneault-Fourrey C."/>
            <person name="Joly D.L."/>
            <person name="Hacquard S."/>
            <person name="Amselem J."/>
            <person name="Cantarel B.L."/>
            <person name="Chiu R."/>
            <person name="Coutinho P.M."/>
            <person name="Feau N."/>
            <person name="Field M."/>
            <person name="Frey P."/>
            <person name="Gelhaye E."/>
            <person name="Goldberg J."/>
            <person name="Grabherr M.G."/>
            <person name="Kodira C.D."/>
            <person name="Kohler A."/>
            <person name="Kuees U."/>
            <person name="Lindquist E.A."/>
            <person name="Lucas S.M."/>
            <person name="Mago R."/>
            <person name="Mauceli E."/>
            <person name="Morin E."/>
            <person name="Murat C."/>
            <person name="Pangilinan J.L."/>
            <person name="Park R."/>
            <person name="Pearson M."/>
            <person name="Quesneville H."/>
            <person name="Rouhier N."/>
            <person name="Sakthikumar S."/>
            <person name="Salamov A.A."/>
            <person name="Schmutz J."/>
            <person name="Selles B."/>
            <person name="Shapiro H."/>
            <person name="Tanguay P."/>
            <person name="Tuskan G.A."/>
            <person name="Henrissat B."/>
            <person name="Van de Peer Y."/>
            <person name="Rouze P."/>
            <person name="Ellis J.G."/>
            <person name="Dodds P.N."/>
            <person name="Schein J.E."/>
            <person name="Zhong S."/>
            <person name="Hamelin R.C."/>
            <person name="Grigoriev I.V."/>
            <person name="Szabo L.J."/>
            <person name="Martin F."/>
        </authorList>
    </citation>
    <scope>NUCLEOTIDE SEQUENCE [LARGE SCALE GENOMIC DNA]</scope>
    <source>
        <strain evidence="3">98AG31 / pathotype 3-4-7</strain>
    </source>
</reference>
<dbReference type="VEuPathDB" id="FungiDB:MELLADRAFT_68221"/>
<dbReference type="InterPro" id="IPR046496">
    <property type="entry name" value="DUF6589"/>
</dbReference>
<name>F4S609_MELLP</name>
<dbReference type="AlphaFoldDB" id="F4S609"/>
<sequence>MVKIHTRLMNPKVPTESTEDSSTLARTLLVCKYLTKLDLTPKQFMVTFLSNTDKELISRRRLMKTGLAFLQTRSIVRNLGKMSRSCEKGRADWENLILEEEVPRGHFPGGAYVSSKRITPDYFSKTAETLRENQVVTGMSFLHSLIWGKLAFSLNKLNLHNEVDVDDETVPHDLSQELTESPDSAIDDEATVMSMENLVYVKASKTDQDTHKITKAVSLAAFLDAMAAADRKAVSLSLFAPSVDEAEHWVKVVKAQISKALKEYAAYIPGAPDPRKLPSLTTRPPSVDPIPMHQPNLHFLQMMDAPDSSAEGVSCVIDAVIAQIGLDKSKYAQSLLVASGDVGSNQLTSTQSCDPRASFIKATYPI</sequence>
<organism evidence="3">
    <name type="scientific">Melampsora larici-populina (strain 98AG31 / pathotype 3-4-7)</name>
    <name type="common">Poplar leaf rust fungus</name>
    <dbReference type="NCBI Taxonomy" id="747676"/>
    <lineage>
        <taxon>Eukaryota</taxon>
        <taxon>Fungi</taxon>
        <taxon>Dikarya</taxon>
        <taxon>Basidiomycota</taxon>
        <taxon>Pucciniomycotina</taxon>
        <taxon>Pucciniomycetes</taxon>
        <taxon>Pucciniales</taxon>
        <taxon>Melampsoraceae</taxon>
        <taxon>Melampsora</taxon>
    </lineage>
</organism>
<evidence type="ECO:0000259" key="1">
    <source>
        <dbReference type="Pfam" id="PF20231"/>
    </source>
</evidence>
<dbReference type="HOGENOM" id="CLU_009176_3_0_1"/>
<gene>
    <name evidence="2" type="ORF">MELLADRAFT_68221</name>
</gene>
<dbReference type="RefSeq" id="XP_007416810.1">
    <property type="nucleotide sequence ID" value="XM_007416748.1"/>
</dbReference>